<dbReference type="SMART" id="SM00072">
    <property type="entry name" value="GuKc"/>
    <property type="match status" value="1"/>
</dbReference>
<dbReference type="EMBL" id="NIHM01000007">
    <property type="protein sequence ID" value="PLT55811.1"/>
    <property type="molecule type" value="Genomic_DNA"/>
</dbReference>
<dbReference type="Proteomes" id="UP000234849">
    <property type="component" value="Unassembled WGS sequence"/>
</dbReference>
<accession>A0A2N5NIY4</accession>
<sequence length="197" mass="23551">MSKIFYIMGKSSSGKDTIYKKIREKLPQLKRITPYTTRPIREGETDGVEYFFVDEKRLNELKEKERVIEVRSYNTKCGIWTYFTADDGQIDLQKYDYLVIGTLESYYGMREYFGEEQLVPIYIEVEDGMRLERALCRERQQKKPKYAEMCRRFLADAEDFSEENLKRAGIVRRFENLKMEKCLSEITELIREEMTSL</sequence>
<comment type="caution">
    <text evidence="2">The sequence shown here is derived from an EMBL/GenBank/DDBJ whole genome shotgun (WGS) entry which is preliminary data.</text>
</comment>
<dbReference type="Pfam" id="PF00625">
    <property type="entry name" value="Guanylate_kin"/>
    <property type="match status" value="1"/>
</dbReference>
<keyword evidence="2" id="KW-0808">Transferase</keyword>
<evidence type="ECO:0000313" key="2">
    <source>
        <dbReference type="EMBL" id="PLT55811.1"/>
    </source>
</evidence>
<dbReference type="InterPro" id="IPR008145">
    <property type="entry name" value="GK/Ca_channel_bsu"/>
</dbReference>
<keyword evidence="2" id="KW-0418">Kinase</keyword>
<proteinExistence type="predicted"/>
<name>A0A2N5NIY4_MEDGN</name>
<dbReference type="InterPro" id="IPR027417">
    <property type="entry name" value="P-loop_NTPase"/>
</dbReference>
<dbReference type="PROSITE" id="PS50052">
    <property type="entry name" value="GUANYLATE_KINASE_2"/>
    <property type="match status" value="1"/>
</dbReference>
<gene>
    <name evidence="2" type="ORF">CDL18_06420</name>
</gene>
<dbReference type="RefSeq" id="WP_101879464.1">
    <property type="nucleotide sequence ID" value="NZ_NIHM01000007.1"/>
</dbReference>
<protein>
    <submittedName>
        <fullName evidence="2">Guanylate kinase</fullName>
    </submittedName>
</protein>
<reference evidence="2 3" key="1">
    <citation type="journal article" date="2017" name="Genome Med.">
        <title>A novel Ruminococcus gnavus clade enriched in inflammatory bowel disease patients.</title>
        <authorList>
            <person name="Hall A.B."/>
            <person name="Yassour M."/>
            <person name="Sauk J."/>
            <person name="Garner A."/>
            <person name="Jiang X."/>
            <person name="Arthur T."/>
            <person name="Lagoudas G.K."/>
            <person name="Vatanen T."/>
            <person name="Fornelos N."/>
            <person name="Wilson R."/>
            <person name="Bertha M."/>
            <person name="Cohen M."/>
            <person name="Garber J."/>
            <person name="Khalili H."/>
            <person name="Gevers D."/>
            <person name="Ananthakrishnan A.N."/>
            <person name="Kugathasan S."/>
            <person name="Lander E.S."/>
            <person name="Blainey P."/>
            <person name="Vlamakis H."/>
            <person name="Xavier R.J."/>
            <person name="Huttenhower C."/>
        </authorList>
    </citation>
    <scope>NUCLEOTIDE SEQUENCE [LARGE SCALE GENOMIC DNA]</scope>
    <source>
        <strain evidence="2 3">RJX1118</strain>
    </source>
</reference>
<dbReference type="GO" id="GO:0016301">
    <property type="term" value="F:kinase activity"/>
    <property type="evidence" value="ECO:0007669"/>
    <property type="project" value="UniProtKB-KW"/>
</dbReference>
<dbReference type="InterPro" id="IPR008144">
    <property type="entry name" value="Guanylate_kin-like_dom"/>
</dbReference>
<feature type="domain" description="Guanylate kinase-like" evidence="1">
    <location>
        <begin position="2"/>
        <end position="191"/>
    </location>
</feature>
<dbReference type="InterPro" id="IPR020590">
    <property type="entry name" value="Guanylate_kinase_CS"/>
</dbReference>
<dbReference type="PROSITE" id="PS00856">
    <property type="entry name" value="GUANYLATE_KINASE_1"/>
    <property type="match status" value="1"/>
</dbReference>
<organism evidence="2 3">
    <name type="scientific">Mediterraneibacter gnavus</name>
    <name type="common">Ruminococcus gnavus</name>
    <dbReference type="NCBI Taxonomy" id="33038"/>
    <lineage>
        <taxon>Bacteria</taxon>
        <taxon>Bacillati</taxon>
        <taxon>Bacillota</taxon>
        <taxon>Clostridia</taxon>
        <taxon>Lachnospirales</taxon>
        <taxon>Lachnospiraceae</taxon>
        <taxon>Mediterraneibacter</taxon>
    </lineage>
</organism>
<dbReference type="Gene3D" id="3.40.50.300">
    <property type="entry name" value="P-loop containing nucleotide triphosphate hydrolases"/>
    <property type="match status" value="1"/>
</dbReference>
<evidence type="ECO:0000259" key="1">
    <source>
        <dbReference type="PROSITE" id="PS50052"/>
    </source>
</evidence>
<dbReference type="AlphaFoldDB" id="A0A2N5NIY4"/>
<dbReference type="SUPFAM" id="SSF52540">
    <property type="entry name" value="P-loop containing nucleoside triphosphate hydrolases"/>
    <property type="match status" value="1"/>
</dbReference>
<evidence type="ECO:0000313" key="3">
    <source>
        <dbReference type="Proteomes" id="UP000234849"/>
    </source>
</evidence>